<gene>
    <name evidence="1" type="ORF">WDU93_12305</name>
</gene>
<proteinExistence type="predicted"/>
<keyword evidence="2" id="KW-1185">Reference proteome</keyword>
<reference evidence="1 2" key="1">
    <citation type="submission" date="2024-02" db="EMBL/GenBank/DDBJ databases">
        <authorList>
            <person name="Saticioglu I.B."/>
        </authorList>
    </citation>
    <scope>NUCLEOTIDE SEQUENCE [LARGE SCALE GENOMIC DNA]</scope>
    <source>
        <strain evidence="1 2">Mu-43</strain>
    </source>
</reference>
<evidence type="ECO:0008006" key="3">
    <source>
        <dbReference type="Google" id="ProtNLM"/>
    </source>
</evidence>
<dbReference type="RefSeq" id="WP_337321043.1">
    <property type="nucleotide sequence ID" value="NZ_JBBDGN010000012.1"/>
</dbReference>
<evidence type="ECO:0000313" key="2">
    <source>
        <dbReference type="Proteomes" id="UP001366085"/>
    </source>
</evidence>
<sequence>MEIFRRWGMAASAALATVLILLPVTTASAHSLDSSTIAMRLT</sequence>
<accession>A0ABU8LMB0</accession>
<name>A0ABU8LMB0_9MICO</name>
<evidence type="ECO:0000313" key="1">
    <source>
        <dbReference type="EMBL" id="MEJ1092466.1"/>
    </source>
</evidence>
<dbReference type="EMBL" id="JBBDGN010000012">
    <property type="protein sequence ID" value="MEJ1092466.1"/>
    <property type="molecule type" value="Genomic_DNA"/>
</dbReference>
<comment type="caution">
    <text evidence="1">The sequence shown here is derived from an EMBL/GenBank/DDBJ whole genome shotgun (WGS) entry which is preliminary data.</text>
</comment>
<protein>
    <recommendedName>
        <fullName evidence="3">Copper resistance protein CopC</fullName>
    </recommendedName>
</protein>
<organism evidence="1 2">
    <name type="scientific">Microbacterium istanbulense</name>
    <dbReference type="NCBI Taxonomy" id="3122049"/>
    <lineage>
        <taxon>Bacteria</taxon>
        <taxon>Bacillati</taxon>
        <taxon>Actinomycetota</taxon>
        <taxon>Actinomycetes</taxon>
        <taxon>Micrococcales</taxon>
        <taxon>Microbacteriaceae</taxon>
        <taxon>Microbacterium</taxon>
    </lineage>
</organism>
<dbReference type="Proteomes" id="UP001366085">
    <property type="component" value="Unassembled WGS sequence"/>
</dbReference>